<organism evidence="2 3">
    <name type="scientific">Streptomyces mashuensis</name>
    <dbReference type="NCBI Taxonomy" id="33904"/>
    <lineage>
        <taxon>Bacteria</taxon>
        <taxon>Bacillati</taxon>
        <taxon>Actinomycetota</taxon>
        <taxon>Actinomycetes</taxon>
        <taxon>Kitasatosporales</taxon>
        <taxon>Streptomycetaceae</taxon>
        <taxon>Streptomyces</taxon>
    </lineage>
</organism>
<reference evidence="2" key="1">
    <citation type="journal article" date="2014" name="Int. J. Syst. Evol. Microbiol.">
        <title>Complete genome sequence of Corynebacterium casei LMG S-19264T (=DSM 44701T), isolated from a smear-ripened cheese.</title>
        <authorList>
            <consortium name="US DOE Joint Genome Institute (JGI-PGF)"/>
            <person name="Walter F."/>
            <person name="Albersmeier A."/>
            <person name="Kalinowski J."/>
            <person name="Ruckert C."/>
        </authorList>
    </citation>
    <scope>NUCLEOTIDE SEQUENCE</scope>
    <source>
        <strain evidence="2">JCM 4059</strain>
    </source>
</reference>
<gene>
    <name evidence="2" type="ORF">GCM10010218_06980</name>
</gene>
<dbReference type="EMBL" id="BNBD01000001">
    <property type="protein sequence ID" value="GHF28454.1"/>
    <property type="molecule type" value="Genomic_DNA"/>
</dbReference>
<feature type="compositionally biased region" description="Low complexity" evidence="1">
    <location>
        <begin position="57"/>
        <end position="73"/>
    </location>
</feature>
<evidence type="ECO:0000313" key="3">
    <source>
        <dbReference type="Proteomes" id="UP000638313"/>
    </source>
</evidence>
<name>A0A919AXP4_9ACTN</name>
<feature type="compositionally biased region" description="Pro residues" evidence="1">
    <location>
        <begin position="74"/>
        <end position="91"/>
    </location>
</feature>
<evidence type="ECO:0008006" key="4">
    <source>
        <dbReference type="Google" id="ProtNLM"/>
    </source>
</evidence>
<evidence type="ECO:0000256" key="1">
    <source>
        <dbReference type="SAM" id="MobiDB-lite"/>
    </source>
</evidence>
<keyword evidence="3" id="KW-1185">Reference proteome</keyword>
<dbReference type="Proteomes" id="UP000638313">
    <property type="component" value="Unassembled WGS sequence"/>
</dbReference>
<proteinExistence type="predicted"/>
<feature type="region of interest" description="Disordered" evidence="1">
    <location>
        <begin position="57"/>
        <end position="94"/>
    </location>
</feature>
<dbReference type="AlphaFoldDB" id="A0A919AXP4"/>
<sequence>MVPALAWVLATGAATAVSWYGVRTVLTGTAYEPPRALPIGRAAPSSPAAVATVATAGAPGTAGSPAPSASPSLTPSPAPPSPSASPVPAAPPEGSFTAAASGGVRSYVVKGGRAVFDVGGASATLVSATPDEGRQMRVWTQAAWIRVDFVAGARTSSVFVTWNGHPPQVQTVEN</sequence>
<reference evidence="2" key="2">
    <citation type="submission" date="2020-09" db="EMBL/GenBank/DDBJ databases">
        <authorList>
            <person name="Sun Q."/>
            <person name="Ohkuma M."/>
        </authorList>
    </citation>
    <scope>NUCLEOTIDE SEQUENCE</scope>
    <source>
        <strain evidence="2">JCM 4059</strain>
    </source>
</reference>
<evidence type="ECO:0000313" key="2">
    <source>
        <dbReference type="EMBL" id="GHF28454.1"/>
    </source>
</evidence>
<comment type="caution">
    <text evidence="2">The sequence shown here is derived from an EMBL/GenBank/DDBJ whole genome shotgun (WGS) entry which is preliminary data.</text>
</comment>
<protein>
    <recommendedName>
        <fullName evidence="4">Secreted protein</fullName>
    </recommendedName>
</protein>
<accession>A0A919AXP4</accession>